<evidence type="ECO:0000313" key="4">
    <source>
        <dbReference type="EMBL" id="TPG37728.1"/>
    </source>
</evidence>
<evidence type="ECO:0000256" key="2">
    <source>
        <dbReference type="ARBA" id="ARBA00022723"/>
    </source>
</evidence>
<dbReference type="InterPro" id="IPR036663">
    <property type="entry name" value="Fumarylacetoacetase_C_sf"/>
</dbReference>
<dbReference type="OrthoDB" id="9780293at2"/>
<keyword evidence="2" id="KW-0479">Metal-binding</keyword>
<feature type="domain" description="Fumarylacetoacetase-like C-terminal" evidence="3">
    <location>
        <begin position="77"/>
        <end position="282"/>
    </location>
</feature>
<dbReference type="Pfam" id="PF01557">
    <property type="entry name" value="FAA_hydrolase"/>
    <property type="match status" value="1"/>
</dbReference>
<dbReference type="InterPro" id="IPR011234">
    <property type="entry name" value="Fumarylacetoacetase-like_C"/>
</dbReference>
<organism evidence="4 5">
    <name type="scientific">Muricoccus nepalensis</name>
    <dbReference type="NCBI Taxonomy" id="1854500"/>
    <lineage>
        <taxon>Bacteria</taxon>
        <taxon>Pseudomonadati</taxon>
        <taxon>Pseudomonadota</taxon>
        <taxon>Alphaproteobacteria</taxon>
        <taxon>Acetobacterales</taxon>
        <taxon>Roseomonadaceae</taxon>
        <taxon>Muricoccus</taxon>
    </lineage>
</organism>
<comment type="caution">
    <text evidence="4">The sequence shown here is derived from an EMBL/GenBank/DDBJ whole genome shotgun (WGS) entry which is preliminary data.</text>
</comment>
<dbReference type="SUPFAM" id="SSF56529">
    <property type="entry name" value="FAH"/>
    <property type="match status" value="1"/>
</dbReference>
<dbReference type="PANTHER" id="PTHR42796:SF4">
    <property type="entry name" value="FUMARYLACETOACETATE HYDROLASE DOMAIN-CONTAINING PROTEIN 2A"/>
    <property type="match status" value="1"/>
</dbReference>
<dbReference type="Proteomes" id="UP000317078">
    <property type="component" value="Unassembled WGS sequence"/>
</dbReference>
<dbReference type="Gene3D" id="3.90.850.10">
    <property type="entry name" value="Fumarylacetoacetase-like, C-terminal domain"/>
    <property type="match status" value="1"/>
</dbReference>
<evidence type="ECO:0000313" key="5">
    <source>
        <dbReference type="Proteomes" id="UP000317078"/>
    </source>
</evidence>
<keyword evidence="4" id="KW-0378">Hydrolase</keyword>
<name>A0A502EJ53_9PROT</name>
<accession>A0A502EJ53</accession>
<keyword evidence="5" id="KW-1185">Reference proteome</keyword>
<sequence length="293" mass="30496">MRFVTFRRSGAQGLAAAEPGGEFHGLMATAPGYPGALDDLVAGGPEALASAGRALLAGPAIDLAAVELLPPLTRPGKIICVGLNYADHSAESGFAVPSYPTIFARFASSLIGHGAPLLRPAVSDQLDFEGEFVAVIGRGGRHIAKDAALDHVVGYSLFNDGSVRDFQMKAPQWTVGKNFDGTGAFGPALVTADELPPGCRGLRIETRLNGQVVQSASTDDLIFDVATLVSTLSEAFTLSPGDIIVTGTPAGVGLARKPPLWMRPGDVCEVEVERLGVLRNPIEDEAGRQRAAA</sequence>
<dbReference type="GO" id="GO:0019752">
    <property type="term" value="P:carboxylic acid metabolic process"/>
    <property type="evidence" value="ECO:0007669"/>
    <property type="project" value="UniProtKB-ARBA"/>
</dbReference>
<dbReference type="GO" id="GO:0016787">
    <property type="term" value="F:hydrolase activity"/>
    <property type="evidence" value="ECO:0007669"/>
    <property type="project" value="UniProtKB-KW"/>
</dbReference>
<dbReference type="GO" id="GO:0016853">
    <property type="term" value="F:isomerase activity"/>
    <property type="evidence" value="ECO:0007669"/>
    <property type="project" value="UniProtKB-ARBA"/>
</dbReference>
<evidence type="ECO:0000259" key="3">
    <source>
        <dbReference type="Pfam" id="PF01557"/>
    </source>
</evidence>
<dbReference type="PANTHER" id="PTHR42796">
    <property type="entry name" value="FUMARYLACETOACETATE HYDROLASE DOMAIN-CONTAINING PROTEIN 2A-RELATED"/>
    <property type="match status" value="1"/>
</dbReference>
<dbReference type="RefSeq" id="WP_140887715.1">
    <property type="nucleotide sequence ID" value="NZ_RCZP01000084.1"/>
</dbReference>
<protein>
    <submittedName>
        <fullName evidence="4">FAA hydrolase family protein</fullName>
    </submittedName>
</protein>
<dbReference type="EMBL" id="RCZP01000084">
    <property type="protein sequence ID" value="TPG37728.1"/>
    <property type="molecule type" value="Genomic_DNA"/>
</dbReference>
<proteinExistence type="inferred from homology"/>
<dbReference type="AlphaFoldDB" id="A0A502EJ53"/>
<dbReference type="InterPro" id="IPR051121">
    <property type="entry name" value="FAH"/>
</dbReference>
<evidence type="ECO:0000256" key="1">
    <source>
        <dbReference type="ARBA" id="ARBA00010211"/>
    </source>
</evidence>
<dbReference type="GO" id="GO:0046872">
    <property type="term" value="F:metal ion binding"/>
    <property type="evidence" value="ECO:0007669"/>
    <property type="project" value="UniProtKB-KW"/>
</dbReference>
<gene>
    <name evidence="4" type="ORF">EAH89_29820</name>
</gene>
<reference evidence="4 5" key="1">
    <citation type="journal article" date="2019" name="Environ. Microbiol.">
        <title>Species interactions and distinct microbial communities in high Arctic permafrost affected cryosols are associated with the CH4 and CO2 gas fluxes.</title>
        <authorList>
            <person name="Altshuler I."/>
            <person name="Hamel J."/>
            <person name="Turney S."/>
            <person name="Magnuson E."/>
            <person name="Levesque R."/>
            <person name="Greer C."/>
            <person name="Whyte L.G."/>
        </authorList>
    </citation>
    <scope>NUCLEOTIDE SEQUENCE [LARGE SCALE GENOMIC DNA]</scope>
    <source>
        <strain evidence="4 5">S9.3B</strain>
    </source>
</reference>
<comment type="similarity">
    <text evidence="1">Belongs to the FAH family.</text>
</comment>
<dbReference type="FunFam" id="3.90.850.10:FF:000002">
    <property type="entry name" value="2-hydroxyhepta-2,4-diene-1,7-dioate isomerase"/>
    <property type="match status" value="1"/>
</dbReference>